<name>A0AAD4G9Q1_BOLED</name>
<dbReference type="Pfam" id="PF00097">
    <property type="entry name" value="zf-C3HC4"/>
    <property type="match status" value="1"/>
</dbReference>
<evidence type="ECO:0000256" key="13">
    <source>
        <dbReference type="ARBA" id="ARBA00023125"/>
    </source>
</evidence>
<dbReference type="InterPro" id="IPR013083">
    <property type="entry name" value="Znf_RING/FYVE/PHD"/>
</dbReference>
<comment type="subcellular location">
    <subcellularLocation>
        <location evidence="2">Nucleus</location>
    </subcellularLocation>
</comment>
<evidence type="ECO:0000256" key="3">
    <source>
        <dbReference type="ARBA" id="ARBA00004906"/>
    </source>
</evidence>
<proteinExistence type="inferred from homology"/>
<keyword evidence="12" id="KW-0862">Zinc</keyword>
<evidence type="ECO:0000256" key="9">
    <source>
        <dbReference type="ARBA" id="ARBA00022763"/>
    </source>
</evidence>
<evidence type="ECO:0000256" key="20">
    <source>
        <dbReference type="SAM" id="MobiDB-lite"/>
    </source>
</evidence>
<feature type="region of interest" description="Disordered" evidence="20">
    <location>
        <begin position="184"/>
        <end position="230"/>
    </location>
</feature>
<dbReference type="InterPro" id="IPR006642">
    <property type="entry name" value="Rad18_UBZ4"/>
</dbReference>
<dbReference type="PANTHER" id="PTHR14134:SF2">
    <property type="entry name" value="E3 UBIQUITIN-PROTEIN LIGASE RAD18"/>
    <property type="match status" value="1"/>
</dbReference>
<keyword evidence="10 19" id="KW-0863">Zinc-finger</keyword>
<dbReference type="GO" id="GO:0003697">
    <property type="term" value="F:single-stranded DNA binding"/>
    <property type="evidence" value="ECO:0007669"/>
    <property type="project" value="InterPro"/>
</dbReference>
<dbReference type="EC" id="2.3.2.27" evidence="5"/>
<dbReference type="NCBIfam" id="TIGR00599">
    <property type="entry name" value="rad18"/>
    <property type="match status" value="1"/>
</dbReference>
<dbReference type="InterPro" id="IPR018957">
    <property type="entry name" value="Znf_C3HC4_RING-type"/>
</dbReference>
<dbReference type="GO" id="GO:0006513">
    <property type="term" value="P:protein monoubiquitination"/>
    <property type="evidence" value="ECO:0007669"/>
    <property type="project" value="InterPro"/>
</dbReference>
<evidence type="ECO:0000313" key="23">
    <source>
        <dbReference type="Proteomes" id="UP001194468"/>
    </source>
</evidence>
<organism evidence="22 23">
    <name type="scientific">Boletus edulis BED1</name>
    <dbReference type="NCBI Taxonomy" id="1328754"/>
    <lineage>
        <taxon>Eukaryota</taxon>
        <taxon>Fungi</taxon>
        <taxon>Dikarya</taxon>
        <taxon>Basidiomycota</taxon>
        <taxon>Agaricomycotina</taxon>
        <taxon>Agaricomycetes</taxon>
        <taxon>Agaricomycetidae</taxon>
        <taxon>Boletales</taxon>
        <taxon>Boletineae</taxon>
        <taxon>Boletaceae</taxon>
        <taxon>Boletoideae</taxon>
        <taxon>Boletus</taxon>
    </lineage>
</organism>
<feature type="compositionally biased region" description="Low complexity" evidence="20">
    <location>
        <begin position="193"/>
        <end position="203"/>
    </location>
</feature>
<dbReference type="PANTHER" id="PTHR14134">
    <property type="entry name" value="E3 UBIQUITIN-PROTEIN LIGASE RAD18"/>
    <property type="match status" value="1"/>
</dbReference>
<dbReference type="GO" id="GO:0006281">
    <property type="term" value="P:DNA repair"/>
    <property type="evidence" value="ECO:0007669"/>
    <property type="project" value="UniProtKB-KW"/>
</dbReference>
<dbReference type="SMART" id="SM00734">
    <property type="entry name" value="ZnF_Rad18"/>
    <property type="match status" value="1"/>
</dbReference>
<dbReference type="InterPro" id="IPR039577">
    <property type="entry name" value="Rad18"/>
</dbReference>
<dbReference type="PROSITE" id="PS50089">
    <property type="entry name" value="ZF_RING_2"/>
    <property type="match status" value="1"/>
</dbReference>
<dbReference type="InterPro" id="IPR017907">
    <property type="entry name" value="Znf_RING_CS"/>
</dbReference>
<comment type="catalytic activity">
    <reaction evidence="1">
        <text>S-ubiquitinyl-[E2 ubiquitin-conjugating enzyme]-L-cysteine + [acceptor protein]-L-lysine = [E2 ubiquitin-conjugating enzyme]-L-cysteine + N(6)-ubiquitinyl-[acceptor protein]-L-lysine.</text>
        <dbReference type="EC" id="2.3.2.27"/>
    </reaction>
</comment>
<keyword evidence="7" id="KW-0808">Transferase</keyword>
<dbReference type="AlphaFoldDB" id="A0AAD4G9Q1"/>
<keyword evidence="11" id="KW-0833">Ubl conjugation pathway</keyword>
<dbReference type="GO" id="GO:0097505">
    <property type="term" value="C:Rad6-Rad18 complex"/>
    <property type="evidence" value="ECO:0007669"/>
    <property type="project" value="TreeGrafter"/>
</dbReference>
<feature type="region of interest" description="Disordered" evidence="20">
    <location>
        <begin position="113"/>
        <end position="159"/>
    </location>
</feature>
<keyword evidence="23" id="KW-1185">Reference proteome</keyword>
<dbReference type="PROSITE" id="PS00518">
    <property type="entry name" value="ZF_RING_1"/>
    <property type="match status" value="1"/>
</dbReference>
<comment type="pathway">
    <text evidence="3">Protein modification; protein ubiquitination.</text>
</comment>
<dbReference type="GO" id="GO:0005634">
    <property type="term" value="C:nucleus"/>
    <property type="evidence" value="ECO:0007669"/>
    <property type="project" value="UniProtKB-SubCell"/>
</dbReference>
<evidence type="ECO:0000256" key="15">
    <source>
        <dbReference type="ARBA" id="ARBA00023242"/>
    </source>
</evidence>
<dbReference type="GO" id="GO:0006301">
    <property type="term" value="P:DNA damage tolerance"/>
    <property type="evidence" value="ECO:0007669"/>
    <property type="project" value="InterPro"/>
</dbReference>
<gene>
    <name evidence="22" type="ORF">L210DRAFT_962372</name>
</gene>
<evidence type="ECO:0000256" key="2">
    <source>
        <dbReference type="ARBA" id="ARBA00004123"/>
    </source>
</evidence>
<evidence type="ECO:0000256" key="1">
    <source>
        <dbReference type="ARBA" id="ARBA00000900"/>
    </source>
</evidence>
<evidence type="ECO:0000256" key="19">
    <source>
        <dbReference type="PROSITE-ProRule" id="PRU00175"/>
    </source>
</evidence>
<reference evidence="22" key="1">
    <citation type="submission" date="2019-10" db="EMBL/GenBank/DDBJ databases">
        <authorList>
            <consortium name="DOE Joint Genome Institute"/>
            <person name="Kuo A."/>
            <person name="Miyauchi S."/>
            <person name="Kiss E."/>
            <person name="Drula E."/>
            <person name="Kohler A."/>
            <person name="Sanchez-Garcia M."/>
            <person name="Andreopoulos B."/>
            <person name="Barry K.W."/>
            <person name="Bonito G."/>
            <person name="Buee M."/>
            <person name="Carver A."/>
            <person name="Chen C."/>
            <person name="Cichocki N."/>
            <person name="Clum A."/>
            <person name="Culley D."/>
            <person name="Crous P.W."/>
            <person name="Fauchery L."/>
            <person name="Girlanda M."/>
            <person name="Hayes R."/>
            <person name="Keri Z."/>
            <person name="LaButti K."/>
            <person name="Lipzen A."/>
            <person name="Lombard V."/>
            <person name="Magnuson J."/>
            <person name="Maillard F."/>
            <person name="Morin E."/>
            <person name="Murat C."/>
            <person name="Nolan M."/>
            <person name="Ohm R."/>
            <person name="Pangilinan J."/>
            <person name="Pereira M."/>
            <person name="Perotto S."/>
            <person name="Peter M."/>
            <person name="Riley R."/>
            <person name="Sitrit Y."/>
            <person name="Stielow B."/>
            <person name="Szollosi G."/>
            <person name="Zifcakova L."/>
            <person name="Stursova M."/>
            <person name="Spatafora J.W."/>
            <person name="Tedersoo L."/>
            <person name="Vaario L.-M."/>
            <person name="Yamada A."/>
            <person name="Yan M."/>
            <person name="Wang P."/>
            <person name="Xu J."/>
            <person name="Bruns T."/>
            <person name="Baldrian P."/>
            <person name="Vilgalys R."/>
            <person name="Henrissat B."/>
            <person name="Grigoriev I.V."/>
            <person name="Hibbett D."/>
            <person name="Nagy L.G."/>
            <person name="Martin F.M."/>
        </authorList>
    </citation>
    <scope>NUCLEOTIDE SEQUENCE</scope>
    <source>
        <strain evidence="22">BED1</strain>
    </source>
</reference>
<dbReference type="SUPFAM" id="SSF57850">
    <property type="entry name" value="RING/U-box"/>
    <property type="match status" value="1"/>
</dbReference>
<feature type="compositionally biased region" description="Basic and acidic residues" evidence="20">
    <location>
        <begin position="359"/>
        <end position="369"/>
    </location>
</feature>
<dbReference type="Proteomes" id="UP001194468">
    <property type="component" value="Unassembled WGS sequence"/>
</dbReference>
<evidence type="ECO:0000256" key="16">
    <source>
        <dbReference type="ARBA" id="ARBA00031783"/>
    </source>
</evidence>
<comment type="caution">
    <text evidence="22">The sequence shown here is derived from an EMBL/GenBank/DDBJ whole genome shotgun (WGS) entry which is preliminary data.</text>
</comment>
<evidence type="ECO:0000259" key="21">
    <source>
        <dbReference type="PROSITE" id="PS50089"/>
    </source>
</evidence>
<protein>
    <recommendedName>
        <fullName evidence="6">Postreplication repair E3 ubiquitin-protein ligase RAD18</fullName>
        <ecNumber evidence="5">2.3.2.27</ecNumber>
    </recommendedName>
    <alternativeName>
        <fullName evidence="17">Postreplication repair E3 ubiquitin-protein ligase rad18</fullName>
    </alternativeName>
    <alternativeName>
        <fullName evidence="16 18">RING-type E3 ubiquitin transferase RAD18</fullName>
    </alternativeName>
</protein>
<dbReference type="InterPro" id="IPR004580">
    <property type="entry name" value="Rad18_fungi"/>
</dbReference>
<keyword evidence="14" id="KW-0234">DNA repair</keyword>
<keyword evidence="15" id="KW-0539">Nucleus</keyword>
<dbReference type="FunFam" id="3.30.40.10:FF:000172">
    <property type="entry name" value="E3 ubiquitin-protein ligase RAD18"/>
    <property type="match status" value="1"/>
</dbReference>
<evidence type="ECO:0000256" key="8">
    <source>
        <dbReference type="ARBA" id="ARBA00022723"/>
    </source>
</evidence>
<evidence type="ECO:0000256" key="12">
    <source>
        <dbReference type="ARBA" id="ARBA00022833"/>
    </source>
</evidence>
<evidence type="ECO:0000256" key="10">
    <source>
        <dbReference type="ARBA" id="ARBA00022771"/>
    </source>
</evidence>
<evidence type="ECO:0000256" key="14">
    <source>
        <dbReference type="ARBA" id="ARBA00023204"/>
    </source>
</evidence>
<dbReference type="SMART" id="SM00184">
    <property type="entry name" value="RING"/>
    <property type="match status" value="1"/>
</dbReference>
<comment type="similarity">
    <text evidence="4">Belongs to the RAD18 family.</text>
</comment>
<keyword evidence="9" id="KW-0227">DNA damage</keyword>
<feature type="domain" description="RING-type" evidence="21">
    <location>
        <begin position="34"/>
        <end position="72"/>
    </location>
</feature>
<dbReference type="InterPro" id="IPR001841">
    <property type="entry name" value="Znf_RING"/>
</dbReference>
<accession>A0AAD4G9Q1</accession>
<evidence type="ECO:0000313" key="22">
    <source>
        <dbReference type="EMBL" id="KAF8431749.1"/>
    </source>
</evidence>
<dbReference type="Gene3D" id="3.30.40.10">
    <property type="entry name" value="Zinc/RING finger domain, C3HC4 (zinc finger)"/>
    <property type="match status" value="1"/>
</dbReference>
<evidence type="ECO:0000256" key="7">
    <source>
        <dbReference type="ARBA" id="ARBA00022679"/>
    </source>
</evidence>
<keyword evidence="13" id="KW-0238">DNA-binding</keyword>
<keyword evidence="8" id="KW-0479">Metal-binding</keyword>
<evidence type="ECO:0000256" key="4">
    <source>
        <dbReference type="ARBA" id="ARBA00009506"/>
    </source>
</evidence>
<evidence type="ECO:0000256" key="11">
    <source>
        <dbReference type="ARBA" id="ARBA00022786"/>
    </source>
</evidence>
<evidence type="ECO:0000256" key="18">
    <source>
        <dbReference type="ARBA" id="ARBA00082369"/>
    </source>
</evidence>
<reference evidence="22" key="2">
    <citation type="journal article" date="2020" name="Nat. Commun.">
        <title>Large-scale genome sequencing of mycorrhizal fungi provides insights into the early evolution of symbiotic traits.</title>
        <authorList>
            <person name="Miyauchi S."/>
            <person name="Kiss E."/>
            <person name="Kuo A."/>
            <person name="Drula E."/>
            <person name="Kohler A."/>
            <person name="Sanchez-Garcia M."/>
            <person name="Morin E."/>
            <person name="Andreopoulos B."/>
            <person name="Barry K.W."/>
            <person name="Bonito G."/>
            <person name="Buee M."/>
            <person name="Carver A."/>
            <person name="Chen C."/>
            <person name="Cichocki N."/>
            <person name="Clum A."/>
            <person name="Culley D."/>
            <person name="Crous P.W."/>
            <person name="Fauchery L."/>
            <person name="Girlanda M."/>
            <person name="Hayes R.D."/>
            <person name="Keri Z."/>
            <person name="LaButti K."/>
            <person name="Lipzen A."/>
            <person name="Lombard V."/>
            <person name="Magnuson J."/>
            <person name="Maillard F."/>
            <person name="Murat C."/>
            <person name="Nolan M."/>
            <person name="Ohm R.A."/>
            <person name="Pangilinan J."/>
            <person name="Pereira M.F."/>
            <person name="Perotto S."/>
            <person name="Peter M."/>
            <person name="Pfister S."/>
            <person name="Riley R."/>
            <person name="Sitrit Y."/>
            <person name="Stielow J.B."/>
            <person name="Szollosi G."/>
            <person name="Zifcakova L."/>
            <person name="Stursova M."/>
            <person name="Spatafora J.W."/>
            <person name="Tedersoo L."/>
            <person name="Vaario L.M."/>
            <person name="Yamada A."/>
            <person name="Yan M."/>
            <person name="Wang P."/>
            <person name="Xu J."/>
            <person name="Bruns T."/>
            <person name="Baldrian P."/>
            <person name="Vilgalys R."/>
            <person name="Dunand C."/>
            <person name="Henrissat B."/>
            <person name="Grigoriev I.V."/>
            <person name="Hibbett D."/>
            <person name="Nagy L.G."/>
            <person name="Martin F.M."/>
        </authorList>
    </citation>
    <scope>NUCLEOTIDE SEQUENCE</scope>
    <source>
        <strain evidence="22">BED1</strain>
    </source>
</reference>
<dbReference type="GO" id="GO:0061630">
    <property type="term" value="F:ubiquitin protein ligase activity"/>
    <property type="evidence" value="ECO:0007669"/>
    <property type="project" value="UniProtKB-EC"/>
</dbReference>
<evidence type="ECO:0000256" key="6">
    <source>
        <dbReference type="ARBA" id="ARBA00015551"/>
    </source>
</evidence>
<feature type="compositionally biased region" description="Basic residues" evidence="20">
    <location>
        <begin position="134"/>
        <end position="143"/>
    </location>
</feature>
<evidence type="ECO:0000256" key="5">
    <source>
        <dbReference type="ARBA" id="ARBA00012483"/>
    </source>
</evidence>
<sequence>MPTNNVQVLLAQDIPDPTDFTATNLRQLDASFQCTICGEFFDAPISLACGHCFCSLCVREHILREPECPRCRKSTTEAHFRVNPALEEAVSAWKAARYEIVLSPSSDSDIACVAGPSKPNASSEIADSSPLRAKSARKASRRRASIEPSSDPREEELEPDSLVECPICGRSVKFQVINAHMDGPDCGQKSHSKTNNPSNPNSKVEWSRVFGGESSKGKNKNNSDLDDPMERLPKVSYDVVKDKTLKELLSSQRLPVGGDRNTRIARHRRWVMMYNANLDKVTGCKTLSGLRHELRTWEEGQKGSKYAVDDPPAHEVSLFPDRSDSIDEHTLKASYMEEFSRLVEEMRQRTCNRPASSDVVRRGVAEDSP</sequence>
<dbReference type="EMBL" id="WHUW01000046">
    <property type="protein sequence ID" value="KAF8431749.1"/>
    <property type="molecule type" value="Genomic_DNA"/>
</dbReference>
<dbReference type="GO" id="GO:0008270">
    <property type="term" value="F:zinc ion binding"/>
    <property type="evidence" value="ECO:0007669"/>
    <property type="project" value="UniProtKB-KW"/>
</dbReference>
<evidence type="ECO:0000256" key="17">
    <source>
        <dbReference type="ARBA" id="ARBA00074353"/>
    </source>
</evidence>
<feature type="region of interest" description="Disordered" evidence="20">
    <location>
        <begin position="348"/>
        <end position="369"/>
    </location>
</feature>